<dbReference type="EMBL" id="LAXI01000003">
    <property type="protein sequence ID" value="KRS18423.1"/>
    <property type="molecule type" value="Genomic_DNA"/>
</dbReference>
<accession>A0A0T5PAT1</accession>
<dbReference type="PROSITE" id="PS00211">
    <property type="entry name" value="ABC_TRANSPORTER_1"/>
    <property type="match status" value="1"/>
</dbReference>
<dbReference type="Pfam" id="PF00005">
    <property type="entry name" value="ABC_tran"/>
    <property type="match status" value="1"/>
</dbReference>
<dbReference type="CDD" id="cd03257">
    <property type="entry name" value="ABC_NikE_OppD_transporters"/>
    <property type="match status" value="1"/>
</dbReference>
<evidence type="ECO:0000256" key="5">
    <source>
        <dbReference type="ARBA" id="ARBA00022741"/>
    </source>
</evidence>
<gene>
    <name evidence="10" type="primary">oppD_4</name>
    <name evidence="10" type="ORF">RIdsm_01180</name>
    <name evidence="9" type="ORF">XM52_06240</name>
</gene>
<evidence type="ECO:0000256" key="3">
    <source>
        <dbReference type="ARBA" id="ARBA00022448"/>
    </source>
</evidence>
<comment type="similarity">
    <text evidence="2">Belongs to the ABC transporter superfamily.</text>
</comment>
<keyword evidence="4" id="KW-1003">Cell membrane</keyword>
<comment type="subcellular location">
    <subcellularLocation>
        <location evidence="1">Cell inner membrane</location>
        <topology evidence="1">Peripheral membrane protein</topology>
    </subcellularLocation>
</comment>
<evidence type="ECO:0000256" key="6">
    <source>
        <dbReference type="ARBA" id="ARBA00022840"/>
    </source>
</evidence>
<dbReference type="PATRIC" id="fig|540747.5.peg.3608"/>
<keyword evidence="5" id="KW-0547">Nucleotide-binding</keyword>
<dbReference type="InterPro" id="IPR003439">
    <property type="entry name" value="ABC_transporter-like_ATP-bd"/>
</dbReference>
<evidence type="ECO:0000313" key="9">
    <source>
        <dbReference type="EMBL" id="KRS18423.1"/>
    </source>
</evidence>
<dbReference type="Pfam" id="PF08352">
    <property type="entry name" value="oligo_HPY"/>
    <property type="match status" value="1"/>
</dbReference>
<dbReference type="SMART" id="SM00382">
    <property type="entry name" value="AAA"/>
    <property type="match status" value="1"/>
</dbReference>
<keyword evidence="11" id="KW-1185">Reference proteome</keyword>
<evidence type="ECO:0000256" key="1">
    <source>
        <dbReference type="ARBA" id="ARBA00004417"/>
    </source>
</evidence>
<dbReference type="STRING" id="540747.SAMN04488031_104366"/>
<reference evidence="9 11" key="1">
    <citation type="submission" date="2015-04" db="EMBL/GenBank/DDBJ databases">
        <title>The draft genome sequence of Roseovarius indicus B108T.</title>
        <authorList>
            <person name="Li G."/>
            <person name="Lai Q."/>
            <person name="Shao Z."/>
            <person name="Yan P."/>
        </authorList>
    </citation>
    <scope>NUCLEOTIDE SEQUENCE [LARGE SCALE GENOMIC DNA]</scope>
    <source>
        <strain evidence="9 11">B108</strain>
    </source>
</reference>
<dbReference type="PANTHER" id="PTHR43297">
    <property type="entry name" value="OLIGOPEPTIDE TRANSPORT ATP-BINDING PROTEIN APPD"/>
    <property type="match status" value="1"/>
</dbReference>
<dbReference type="NCBIfam" id="TIGR01727">
    <property type="entry name" value="oligo_HPY"/>
    <property type="match status" value="1"/>
</dbReference>
<sequence length="322" mass="34712">MALLEVDALTVAIPSFDGWIRPVDDISFEISRGEIVGIVGESGCGKSTTALAIMRLLSESVKTTGSIRFAGEDLLARSEAEMCTLRGNRIAMVFQEPMTALNPVKSIGYQVMEPLLLHTKISPSEARAEAARLLHRVGIDDPERRLRAYPHQLSGGQRQRVVIAMALACKPDLIVADEPTTALDTTVQRQILDLLVELVDETDVALLLITHNLAIVSEIADRVLVMYGGRIAEAGQADKVFANPLHPYAKGLMRALPQPGAAQGERLKPIGGVVPRLADMPPGCPLADRCPDVIPECRSARPDVRTVADDHQVACIRVGGTP</sequence>
<dbReference type="PANTHER" id="PTHR43297:SF2">
    <property type="entry name" value="DIPEPTIDE TRANSPORT ATP-BINDING PROTEIN DPPD"/>
    <property type="match status" value="1"/>
</dbReference>
<dbReference type="InterPro" id="IPR027417">
    <property type="entry name" value="P-loop_NTPase"/>
</dbReference>
<dbReference type="InterPro" id="IPR017871">
    <property type="entry name" value="ABC_transporter-like_CS"/>
</dbReference>
<dbReference type="InterPro" id="IPR003593">
    <property type="entry name" value="AAA+_ATPase"/>
</dbReference>
<dbReference type="Gene3D" id="3.40.50.300">
    <property type="entry name" value="P-loop containing nucleotide triphosphate hydrolases"/>
    <property type="match status" value="1"/>
</dbReference>
<dbReference type="InterPro" id="IPR050388">
    <property type="entry name" value="ABC_Ni/Peptide_Import"/>
</dbReference>
<keyword evidence="3" id="KW-0813">Transport</keyword>
<proteinExistence type="inferred from homology"/>
<dbReference type="RefSeq" id="WP_057814417.1">
    <property type="nucleotide sequence ID" value="NZ_CP031598.1"/>
</dbReference>
<dbReference type="Proteomes" id="UP000051401">
    <property type="component" value="Unassembled WGS sequence"/>
</dbReference>
<dbReference type="FunFam" id="3.40.50.300:FF:000016">
    <property type="entry name" value="Oligopeptide ABC transporter ATP-binding component"/>
    <property type="match status" value="1"/>
</dbReference>
<dbReference type="Proteomes" id="UP000325785">
    <property type="component" value="Chromosome"/>
</dbReference>
<keyword evidence="6" id="KW-0067">ATP-binding</keyword>
<evidence type="ECO:0000256" key="2">
    <source>
        <dbReference type="ARBA" id="ARBA00005417"/>
    </source>
</evidence>
<dbReference type="EMBL" id="CP031598">
    <property type="protein sequence ID" value="QEW25394.1"/>
    <property type="molecule type" value="Genomic_DNA"/>
</dbReference>
<evidence type="ECO:0000313" key="11">
    <source>
        <dbReference type="Proteomes" id="UP000051401"/>
    </source>
</evidence>
<dbReference type="SUPFAM" id="SSF52540">
    <property type="entry name" value="P-loop containing nucleoside triphosphate hydrolases"/>
    <property type="match status" value="1"/>
</dbReference>
<evidence type="ECO:0000256" key="7">
    <source>
        <dbReference type="ARBA" id="ARBA00023136"/>
    </source>
</evidence>
<dbReference type="PROSITE" id="PS50893">
    <property type="entry name" value="ABC_TRANSPORTER_2"/>
    <property type="match status" value="1"/>
</dbReference>
<dbReference type="GO" id="GO:0016887">
    <property type="term" value="F:ATP hydrolysis activity"/>
    <property type="evidence" value="ECO:0007669"/>
    <property type="project" value="InterPro"/>
</dbReference>
<keyword evidence="7" id="KW-0472">Membrane</keyword>
<dbReference type="KEGG" id="rid:RIdsm_01180"/>
<evidence type="ECO:0000313" key="12">
    <source>
        <dbReference type="Proteomes" id="UP000325785"/>
    </source>
</evidence>
<organism evidence="9 11">
    <name type="scientific">Roseovarius indicus</name>
    <dbReference type="NCBI Taxonomy" id="540747"/>
    <lineage>
        <taxon>Bacteria</taxon>
        <taxon>Pseudomonadati</taxon>
        <taxon>Pseudomonadota</taxon>
        <taxon>Alphaproteobacteria</taxon>
        <taxon>Rhodobacterales</taxon>
        <taxon>Roseobacteraceae</taxon>
        <taxon>Roseovarius</taxon>
    </lineage>
</organism>
<protein>
    <submittedName>
        <fullName evidence="9">ABC transporter</fullName>
    </submittedName>
    <submittedName>
        <fullName evidence="10">Stage 0 sporulation protein KD</fullName>
    </submittedName>
</protein>
<dbReference type="InterPro" id="IPR013563">
    <property type="entry name" value="Oligopep_ABC_C"/>
</dbReference>
<feature type="domain" description="ABC transporter" evidence="8">
    <location>
        <begin position="4"/>
        <end position="253"/>
    </location>
</feature>
<name>A0A0T5PAT1_9RHOB</name>
<evidence type="ECO:0000259" key="8">
    <source>
        <dbReference type="PROSITE" id="PS50893"/>
    </source>
</evidence>
<dbReference type="GO" id="GO:0015833">
    <property type="term" value="P:peptide transport"/>
    <property type="evidence" value="ECO:0007669"/>
    <property type="project" value="InterPro"/>
</dbReference>
<dbReference type="AlphaFoldDB" id="A0A0T5PAT1"/>
<evidence type="ECO:0000256" key="4">
    <source>
        <dbReference type="ARBA" id="ARBA00022475"/>
    </source>
</evidence>
<dbReference type="GO" id="GO:0055085">
    <property type="term" value="P:transmembrane transport"/>
    <property type="evidence" value="ECO:0007669"/>
    <property type="project" value="UniProtKB-ARBA"/>
</dbReference>
<dbReference type="OrthoDB" id="7957282at2"/>
<dbReference type="GO" id="GO:0005524">
    <property type="term" value="F:ATP binding"/>
    <property type="evidence" value="ECO:0007669"/>
    <property type="project" value="UniProtKB-KW"/>
</dbReference>
<evidence type="ECO:0000313" key="10">
    <source>
        <dbReference type="EMBL" id="QEW25394.1"/>
    </source>
</evidence>
<dbReference type="GO" id="GO:0005886">
    <property type="term" value="C:plasma membrane"/>
    <property type="evidence" value="ECO:0007669"/>
    <property type="project" value="UniProtKB-SubCell"/>
</dbReference>
<reference evidence="10 12" key="2">
    <citation type="submission" date="2018-08" db="EMBL/GenBank/DDBJ databases">
        <title>Genetic Globetrotter - A new plasmid hitch-hiking vast phylogenetic and geographic distances.</title>
        <authorList>
            <person name="Vollmers J."/>
            <person name="Petersen J."/>
        </authorList>
    </citation>
    <scope>NUCLEOTIDE SEQUENCE [LARGE SCALE GENOMIC DNA]</scope>
    <source>
        <strain evidence="10 12">DSM 26383</strain>
    </source>
</reference>